<name>A0A6G4X3S5_9ACTN</name>
<organism evidence="1 2">
    <name type="scientific">Streptomyces boncukensis</name>
    <dbReference type="NCBI Taxonomy" id="2711219"/>
    <lineage>
        <taxon>Bacteria</taxon>
        <taxon>Bacillati</taxon>
        <taxon>Actinomycetota</taxon>
        <taxon>Actinomycetes</taxon>
        <taxon>Kitasatosporales</taxon>
        <taxon>Streptomycetaceae</taxon>
        <taxon>Streptomyces</taxon>
    </lineage>
</organism>
<gene>
    <name evidence="1" type="ORF">G5C65_23795</name>
</gene>
<reference evidence="1 2" key="1">
    <citation type="submission" date="2020-02" db="EMBL/GenBank/DDBJ databases">
        <title>Whole-genome analyses of novel actinobacteria.</title>
        <authorList>
            <person name="Sahin N."/>
            <person name="Tatar D."/>
        </authorList>
    </citation>
    <scope>NUCLEOTIDE SEQUENCE [LARGE SCALE GENOMIC DNA]</scope>
    <source>
        <strain evidence="1 2">SB3404</strain>
    </source>
</reference>
<dbReference type="RefSeq" id="WP_165300960.1">
    <property type="nucleotide sequence ID" value="NZ_JAAKZZ010000289.1"/>
</dbReference>
<sequence length="54" mass="5844">MSDKVPELTIEGIAAALPVEHRERFEDEARRASAPRLATFLGMSGLPGRPVSLP</sequence>
<comment type="caution">
    <text evidence="1">The sequence shown here is derived from an EMBL/GenBank/DDBJ whole genome shotgun (WGS) entry which is preliminary data.</text>
</comment>
<accession>A0A6G4X3S5</accession>
<dbReference type="Proteomes" id="UP000477722">
    <property type="component" value="Unassembled WGS sequence"/>
</dbReference>
<dbReference type="AlphaFoldDB" id="A0A6G4X3S5"/>
<proteinExistence type="predicted"/>
<protein>
    <submittedName>
        <fullName evidence="1">Uncharacterized protein</fullName>
    </submittedName>
</protein>
<evidence type="ECO:0000313" key="2">
    <source>
        <dbReference type="Proteomes" id="UP000477722"/>
    </source>
</evidence>
<evidence type="ECO:0000313" key="1">
    <source>
        <dbReference type="EMBL" id="NGO71321.1"/>
    </source>
</evidence>
<keyword evidence="2" id="KW-1185">Reference proteome</keyword>
<dbReference type="EMBL" id="JAAKZZ010000289">
    <property type="protein sequence ID" value="NGO71321.1"/>
    <property type="molecule type" value="Genomic_DNA"/>
</dbReference>